<dbReference type="Pfam" id="PF07993">
    <property type="entry name" value="NAD_binding_4"/>
    <property type="match status" value="1"/>
</dbReference>
<dbReference type="GO" id="GO:0080019">
    <property type="term" value="F:alcohol-forming very long-chain fatty acyl-CoA reductase activity"/>
    <property type="evidence" value="ECO:0007669"/>
    <property type="project" value="InterPro"/>
</dbReference>
<evidence type="ECO:0000259" key="5">
    <source>
        <dbReference type="Pfam" id="PF07993"/>
    </source>
</evidence>
<dbReference type="Pfam" id="PF12710">
    <property type="entry name" value="HAD"/>
    <property type="match status" value="1"/>
</dbReference>
<evidence type="ECO:0000256" key="3">
    <source>
        <dbReference type="ARBA" id="ARBA00023098"/>
    </source>
</evidence>
<sequence>MAADPAVPATPPVAEALDGRRLFVTGTTGFLGTALVERLLRCAPGAHLVLLVRPGRKRTVEQRAQREIFRNDCFDRLRDEVGGKEAFEALVADRVTVVAGDVATDGLGLDDHGREVLAACDTVIHSAATVSFDSPLDLAVEVNLLGPSRIARTLADLGVAPHLVAVSTCYVAGNRRGAAPEIRVDDSPFWIDVDHRREVEAARRVRADAEAASRSPENLAAFRAEAVDELGAAGGPLLAEKTEQRRTAWVKDQLVEAGRARAASLGWPDAYAMTKALGEKALGEDRGDVPVSIVRPAIIESAWSEPVPGWIRGFRMAEPVIVSYARGLLSQFPGVPEGTVDVIPVDLVVGAICAVAARGPAHDDGSPDITQVASGSSNPLEFQRMVDLISAWFTEHPLYDRDGQPISVPEFKFPGRGQVEGELKRATRVLTAADKVLSALPLRGRQAEWATDLEERREMVDRASTYVTLYGAYTECEAIYGVDNLLALHADLTPDDQRDFGCDPRVVDWEHYVREIHLPSVVKHARVRTDGRTGGSEARSTRLRRQVLSDTRQMAAFDLENTLIASNVVTSFAWLASRRLEAADRRTLTLRLLAEAPSLLRLDARDRSDFLRHFYRRYEGAPAEELFADSAEMLSELILTKSFPAGIRRVREHRALGHRTVLITGALDFVVEPLRPLFDDIVCTRMTVAPDGTYTGQMTEVPPTGESRAQALYDHAAAHGIDVAEAVAYADSTSDLPLLEAVGFPVAVNPEARLASLARKRGWLVETWDKAPGYAPPRLPLSRPPGPRRERLRVPGHRRPERGARRWKVGP</sequence>
<dbReference type="InterPro" id="IPR026055">
    <property type="entry name" value="FAR"/>
</dbReference>
<dbReference type="Gene3D" id="3.40.50.1000">
    <property type="entry name" value="HAD superfamily/HAD-like"/>
    <property type="match status" value="1"/>
</dbReference>
<dbReference type="InterPro" id="IPR036291">
    <property type="entry name" value="NAD(P)-bd_dom_sf"/>
</dbReference>
<dbReference type="NCBIfam" id="TIGR01488">
    <property type="entry name" value="HAD-SF-IB"/>
    <property type="match status" value="1"/>
</dbReference>
<evidence type="ECO:0000256" key="4">
    <source>
        <dbReference type="SAM" id="MobiDB-lite"/>
    </source>
</evidence>
<feature type="region of interest" description="Disordered" evidence="4">
    <location>
        <begin position="772"/>
        <end position="811"/>
    </location>
</feature>
<dbReference type="InterPro" id="IPR023214">
    <property type="entry name" value="HAD_sf"/>
</dbReference>
<dbReference type="InterPro" id="IPR013120">
    <property type="entry name" value="FAR_NAD-bd"/>
</dbReference>
<dbReference type="InterPro" id="IPR036412">
    <property type="entry name" value="HAD-like_sf"/>
</dbReference>
<keyword evidence="2" id="KW-0444">Lipid biosynthesis</keyword>
<dbReference type="GO" id="GO:0016787">
    <property type="term" value="F:hydrolase activity"/>
    <property type="evidence" value="ECO:0007669"/>
    <property type="project" value="UniProtKB-KW"/>
</dbReference>
<evidence type="ECO:0000256" key="1">
    <source>
        <dbReference type="ARBA" id="ARBA00005928"/>
    </source>
</evidence>
<dbReference type="SUPFAM" id="SSF51735">
    <property type="entry name" value="NAD(P)-binding Rossmann-fold domains"/>
    <property type="match status" value="1"/>
</dbReference>
<feature type="compositionally biased region" description="Pro residues" evidence="4">
    <location>
        <begin position="774"/>
        <end position="785"/>
    </location>
</feature>
<organism evidence="6 7">
    <name type="scientific">Iamia majanohamensis</name>
    <dbReference type="NCBI Taxonomy" id="467976"/>
    <lineage>
        <taxon>Bacteria</taxon>
        <taxon>Bacillati</taxon>
        <taxon>Actinomycetota</taxon>
        <taxon>Acidimicrobiia</taxon>
        <taxon>Acidimicrobiales</taxon>
        <taxon>Iamiaceae</taxon>
        <taxon>Iamia</taxon>
    </lineage>
</organism>
<dbReference type="InterPro" id="IPR033640">
    <property type="entry name" value="FAR_C"/>
</dbReference>
<comment type="similarity">
    <text evidence="1">Belongs to the fatty acyl-CoA reductase family.</text>
</comment>
<dbReference type="Gene3D" id="3.40.50.720">
    <property type="entry name" value="NAD(P)-binding Rossmann-like Domain"/>
    <property type="match status" value="1"/>
</dbReference>
<name>A0AAF0BVA1_9ACTN</name>
<accession>A0AAF0BVA1</accession>
<dbReference type="Proteomes" id="UP001216390">
    <property type="component" value="Chromosome"/>
</dbReference>
<reference evidence="6" key="1">
    <citation type="submission" date="2023-01" db="EMBL/GenBank/DDBJ databases">
        <title>The diversity of Class Acidimicrobiia in South China Sea sediment environments and the proposal of Iamia marina sp. nov., a novel species of the genus Iamia.</title>
        <authorList>
            <person name="He Y."/>
            <person name="Tian X."/>
        </authorList>
    </citation>
    <scope>NUCLEOTIDE SEQUENCE</scope>
    <source>
        <strain evidence="6">DSM 19957</strain>
    </source>
</reference>
<dbReference type="KEGG" id="ima:PO878_07960"/>
<evidence type="ECO:0000313" key="7">
    <source>
        <dbReference type="Proteomes" id="UP001216390"/>
    </source>
</evidence>
<feature type="compositionally biased region" description="Basic residues" evidence="4">
    <location>
        <begin position="794"/>
        <end position="811"/>
    </location>
</feature>
<protein>
    <submittedName>
        <fullName evidence="6">HAD-IB family hydrolase</fullName>
    </submittedName>
</protein>
<dbReference type="InterPro" id="IPR006385">
    <property type="entry name" value="HAD_hydro_SerB1"/>
</dbReference>
<keyword evidence="7" id="KW-1185">Reference proteome</keyword>
<dbReference type="PANTHER" id="PTHR11011:SF45">
    <property type="entry name" value="FATTY ACYL-COA REDUCTASE CG8306-RELATED"/>
    <property type="match status" value="1"/>
</dbReference>
<dbReference type="AlphaFoldDB" id="A0AAF0BVA1"/>
<evidence type="ECO:0000313" key="6">
    <source>
        <dbReference type="EMBL" id="WCO68662.1"/>
    </source>
</evidence>
<dbReference type="Gene3D" id="1.20.1440.100">
    <property type="entry name" value="SG protein - dephosphorylation function"/>
    <property type="match status" value="1"/>
</dbReference>
<keyword evidence="3" id="KW-0443">Lipid metabolism</keyword>
<feature type="domain" description="Thioester reductase (TE)" evidence="5">
    <location>
        <begin position="24"/>
        <end position="352"/>
    </location>
</feature>
<keyword evidence="6" id="KW-0378">Hydrolase</keyword>
<evidence type="ECO:0000256" key="2">
    <source>
        <dbReference type="ARBA" id="ARBA00022516"/>
    </source>
</evidence>
<dbReference type="NCBIfam" id="TIGR01490">
    <property type="entry name" value="HAD-SF-IB-hyp1"/>
    <property type="match status" value="1"/>
</dbReference>
<dbReference type="SUPFAM" id="SSF56784">
    <property type="entry name" value="HAD-like"/>
    <property type="match status" value="1"/>
</dbReference>
<dbReference type="RefSeq" id="WP_272738178.1">
    <property type="nucleotide sequence ID" value="NZ_CP116942.1"/>
</dbReference>
<proteinExistence type="inferred from homology"/>
<dbReference type="PANTHER" id="PTHR11011">
    <property type="entry name" value="MALE STERILITY PROTEIN 2-RELATED"/>
    <property type="match status" value="1"/>
</dbReference>
<dbReference type="EMBL" id="CP116942">
    <property type="protein sequence ID" value="WCO68662.1"/>
    <property type="molecule type" value="Genomic_DNA"/>
</dbReference>
<gene>
    <name evidence="6" type="ORF">PO878_07960</name>
</gene>
<dbReference type="GO" id="GO:0010345">
    <property type="term" value="P:suberin biosynthetic process"/>
    <property type="evidence" value="ECO:0007669"/>
    <property type="project" value="TreeGrafter"/>
</dbReference>
<dbReference type="GO" id="GO:0035336">
    <property type="term" value="P:long-chain fatty-acyl-CoA metabolic process"/>
    <property type="evidence" value="ECO:0007669"/>
    <property type="project" value="TreeGrafter"/>
</dbReference>
<dbReference type="CDD" id="cd09071">
    <property type="entry name" value="FAR_C"/>
    <property type="match status" value="1"/>
</dbReference>